<evidence type="ECO:0000256" key="1">
    <source>
        <dbReference type="SAM" id="MobiDB-lite"/>
    </source>
</evidence>
<gene>
    <name evidence="3" type="ORF">GX51_06332</name>
</gene>
<dbReference type="GO" id="GO:0004674">
    <property type="term" value="F:protein serine/threonine kinase activity"/>
    <property type="evidence" value="ECO:0007669"/>
    <property type="project" value="UniProtKB-KW"/>
</dbReference>
<sequence length="361" mass="40891">MTMSMSTNSTNTAGRTATASTAFNARIPNKEPTDPLRLGTRLVGQSGTQYQIDKMLQCRTEPVLACVYLASNTKDGKKYVLKNIFHTEFAYQLDMQMPLSGCSNVRVVMDTIPEHLLFVYSYFTRDLLELGDKRDIPYIAKKRILRDALIGLVDLHERRIVHTDIKPNNIFVDFGEKPGDAPAIQVNRVQIGDLEMGSMVPPDLNIRGARLGNPMWRSPEAHAAARVNLPADIFSFGLVCIYTILGRIIFHVNDNNKEGIPRSEDEKQKIIIKRLLSHFGDRDGLIGLVEHLHYDELACWSPKLIMDVAKGFTADDPRKPFSLWEDVDARFRDVVVQMMSLAPARRITARQALEHPWFRDV</sequence>
<protein>
    <submittedName>
        <fullName evidence="3">Serine/threonine protein kinase</fullName>
    </submittedName>
</protein>
<dbReference type="InterPro" id="IPR000719">
    <property type="entry name" value="Prot_kinase_dom"/>
</dbReference>
<feature type="compositionally biased region" description="Low complexity" evidence="1">
    <location>
        <begin position="1"/>
        <end position="12"/>
    </location>
</feature>
<dbReference type="PANTHER" id="PTHR44167">
    <property type="entry name" value="OVARIAN-SPECIFIC SERINE/THREONINE-PROTEIN KINASE LOK-RELATED"/>
    <property type="match status" value="1"/>
</dbReference>
<dbReference type="SUPFAM" id="SSF56112">
    <property type="entry name" value="Protein kinase-like (PK-like)"/>
    <property type="match status" value="1"/>
</dbReference>
<dbReference type="Proteomes" id="UP000224080">
    <property type="component" value="Unassembled WGS sequence"/>
</dbReference>
<keyword evidence="3" id="KW-0723">Serine/threonine-protein kinase</keyword>
<feature type="compositionally biased region" description="Polar residues" evidence="1">
    <location>
        <begin position="13"/>
        <end position="23"/>
    </location>
</feature>
<dbReference type="GO" id="GO:0044773">
    <property type="term" value="P:mitotic DNA damage checkpoint signaling"/>
    <property type="evidence" value="ECO:0007669"/>
    <property type="project" value="TreeGrafter"/>
</dbReference>
<dbReference type="InterPro" id="IPR011009">
    <property type="entry name" value="Kinase-like_dom_sf"/>
</dbReference>
<evidence type="ECO:0000313" key="4">
    <source>
        <dbReference type="Proteomes" id="UP000224080"/>
    </source>
</evidence>
<reference evidence="3 4" key="1">
    <citation type="submission" date="2017-10" db="EMBL/GenBank/DDBJ databases">
        <title>Comparative genomics in systemic dimorphic fungi from Ajellomycetaceae.</title>
        <authorList>
            <person name="Munoz J.F."/>
            <person name="Mcewen J.G."/>
            <person name="Clay O.K."/>
            <person name="Cuomo C.A."/>
        </authorList>
    </citation>
    <scope>NUCLEOTIDE SEQUENCE [LARGE SCALE GENOMIC DNA]</scope>
    <source>
        <strain evidence="3 4">UAMH130</strain>
    </source>
</reference>
<dbReference type="PROSITE" id="PS00108">
    <property type="entry name" value="PROTEIN_KINASE_ST"/>
    <property type="match status" value="1"/>
</dbReference>
<dbReference type="Gene3D" id="1.10.510.10">
    <property type="entry name" value="Transferase(Phosphotransferase) domain 1"/>
    <property type="match status" value="1"/>
</dbReference>
<dbReference type="PROSITE" id="PS50011">
    <property type="entry name" value="PROTEIN_KINASE_DOM"/>
    <property type="match status" value="1"/>
</dbReference>
<feature type="domain" description="Protein kinase" evidence="2">
    <location>
        <begin position="7"/>
        <end position="358"/>
    </location>
</feature>
<keyword evidence="3" id="KW-0808">Transferase</keyword>
<dbReference type="GO" id="GO:0005634">
    <property type="term" value="C:nucleus"/>
    <property type="evidence" value="ECO:0007669"/>
    <property type="project" value="TreeGrafter"/>
</dbReference>
<name>A0A2B7WS54_9EURO</name>
<dbReference type="InterPro" id="IPR008271">
    <property type="entry name" value="Ser/Thr_kinase_AS"/>
</dbReference>
<accession>A0A2B7WS54</accession>
<evidence type="ECO:0000313" key="3">
    <source>
        <dbReference type="EMBL" id="PGG99398.1"/>
    </source>
</evidence>
<dbReference type="AlphaFoldDB" id="A0A2B7WS54"/>
<proteinExistence type="predicted"/>
<dbReference type="PANTHER" id="PTHR44167:SF24">
    <property type="entry name" value="SERINE_THREONINE-PROTEIN KINASE CHK2"/>
    <property type="match status" value="1"/>
</dbReference>
<dbReference type="STRING" id="2060905.A0A2B7WS54"/>
<dbReference type="GO" id="GO:0005524">
    <property type="term" value="F:ATP binding"/>
    <property type="evidence" value="ECO:0007669"/>
    <property type="project" value="InterPro"/>
</dbReference>
<keyword evidence="4" id="KW-1185">Reference proteome</keyword>
<dbReference type="OrthoDB" id="4062651at2759"/>
<dbReference type="Pfam" id="PF00069">
    <property type="entry name" value="Pkinase"/>
    <property type="match status" value="1"/>
</dbReference>
<feature type="region of interest" description="Disordered" evidence="1">
    <location>
        <begin position="1"/>
        <end position="34"/>
    </location>
</feature>
<comment type="caution">
    <text evidence="3">The sequence shown here is derived from an EMBL/GenBank/DDBJ whole genome shotgun (WGS) entry which is preliminary data.</text>
</comment>
<dbReference type="EMBL" id="PDNC01000102">
    <property type="protein sequence ID" value="PGG99398.1"/>
    <property type="molecule type" value="Genomic_DNA"/>
</dbReference>
<dbReference type="SMART" id="SM00220">
    <property type="entry name" value="S_TKc"/>
    <property type="match status" value="1"/>
</dbReference>
<organism evidence="3 4">
    <name type="scientific">Blastomyces parvus</name>
    <dbReference type="NCBI Taxonomy" id="2060905"/>
    <lineage>
        <taxon>Eukaryota</taxon>
        <taxon>Fungi</taxon>
        <taxon>Dikarya</taxon>
        <taxon>Ascomycota</taxon>
        <taxon>Pezizomycotina</taxon>
        <taxon>Eurotiomycetes</taxon>
        <taxon>Eurotiomycetidae</taxon>
        <taxon>Onygenales</taxon>
        <taxon>Ajellomycetaceae</taxon>
        <taxon>Blastomyces</taxon>
    </lineage>
</organism>
<keyword evidence="3" id="KW-0418">Kinase</keyword>
<evidence type="ECO:0000259" key="2">
    <source>
        <dbReference type="PROSITE" id="PS50011"/>
    </source>
</evidence>